<evidence type="ECO:0000256" key="1">
    <source>
        <dbReference type="ARBA" id="ARBA00006295"/>
    </source>
</evidence>
<name>A0A6L3ZI55_9FLAO</name>
<keyword evidence="7" id="KW-1185">Reference proteome</keyword>
<feature type="region of interest" description="Disordered" evidence="4">
    <location>
        <begin position="1"/>
        <end position="31"/>
    </location>
</feature>
<dbReference type="InterPro" id="IPR050336">
    <property type="entry name" value="Chromosome_partition/occlusion"/>
</dbReference>
<dbReference type="GO" id="GO:0005694">
    <property type="term" value="C:chromosome"/>
    <property type="evidence" value="ECO:0007669"/>
    <property type="project" value="TreeGrafter"/>
</dbReference>
<dbReference type="PROSITE" id="PS50943">
    <property type="entry name" value="HTH_CROC1"/>
    <property type="match status" value="1"/>
</dbReference>
<dbReference type="InterPro" id="IPR036086">
    <property type="entry name" value="ParB/Sulfiredoxin_sf"/>
</dbReference>
<dbReference type="SUPFAM" id="SSF109709">
    <property type="entry name" value="KorB DNA-binding domain-like"/>
    <property type="match status" value="1"/>
</dbReference>
<evidence type="ECO:0000256" key="3">
    <source>
        <dbReference type="ARBA" id="ARBA00023125"/>
    </source>
</evidence>
<dbReference type="RefSeq" id="WP_151692183.1">
    <property type="nucleotide sequence ID" value="NZ_BMGX01000002.1"/>
</dbReference>
<organism evidence="6 7">
    <name type="scientific">Phaeocystidibacter marisrubri</name>
    <dbReference type="NCBI Taxonomy" id="1577780"/>
    <lineage>
        <taxon>Bacteria</taxon>
        <taxon>Pseudomonadati</taxon>
        <taxon>Bacteroidota</taxon>
        <taxon>Flavobacteriia</taxon>
        <taxon>Flavobacteriales</taxon>
        <taxon>Phaeocystidibacteraceae</taxon>
        <taxon>Phaeocystidibacter</taxon>
    </lineage>
</organism>
<accession>A0A6L3ZI55</accession>
<dbReference type="AlphaFoldDB" id="A0A6L3ZI55"/>
<dbReference type="InterPro" id="IPR003115">
    <property type="entry name" value="ParB_N"/>
</dbReference>
<comment type="caution">
    <text evidence="6">The sequence shown here is derived from an EMBL/GenBank/DDBJ whole genome shotgun (WGS) entry which is preliminary data.</text>
</comment>
<protein>
    <submittedName>
        <fullName evidence="6">ParB/RepB/Spo0J family partition protein</fullName>
    </submittedName>
</protein>
<dbReference type="InterPro" id="IPR001387">
    <property type="entry name" value="Cro/C1-type_HTH"/>
</dbReference>
<dbReference type="Pfam" id="PF17762">
    <property type="entry name" value="HTH_ParB"/>
    <property type="match status" value="1"/>
</dbReference>
<reference evidence="6 7" key="1">
    <citation type="submission" date="2019-10" db="EMBL/GenBank/DDBJ databases">
        <title>Genome sequence of Phaeocystidibacter marisrubri JCM30614 (type strain).</title>
        <authorList>
            <person name="Bowman J.P."/>
        </authorList>
    </citation>
    <scope>NUCLEOTIDE SEQUENCE [LARGE SCALE GENOMIC DNA]</scope>
    <source>
        <strain evidence="6 7">JCM 30614</strain>
    </source>
</reference>
<evidence type="ECO:0000256" key="4">
    <source>
        <dbReference type="SAM" id="MobiDB-lite"/>
    </source>
</evidence>
<keyword evidence="3" id="KW-0238">DNA-binding</keyword>
<dbReference type="InterPro" id="IPR004437">
    <property type="entry name" value="ParB/RepB/Spo0J"/>
</dbReference>
<dbReference type="EMBL" id="WBVQ01000001">
    <property type="protein sequence ID" value="KAB2817554.1"/>
    <property type="molecule type" value="Genomic_DNA"/>
</dbReference>
<dbReference type="Pfam" id="PF02195">
    <property type="entry name" value="ParB_N"/>
    <property type="match status" value="1"/>
</dbReference>
<evidence type="ECO:0000256" key="2">
    <source>
        <dbReference type="ARBA" id="ARBA00022829"/>
    </source>
</evidence>
<dbReference type="OrthoDB" id="9802051at2"/>
<dbReference type="GO" id="GO:0003677">
    <property type="term" value="F:DNA binding"/>
    <property type="evidence" value="ECO:0007669"/>
    <property type="project" value="UniProtKB-KW"/>
</dbReference>
<dbReference type="InterPro" id="IPR057240">
    <property type="entry name" value="ParB_dimer_C"/>
</dbReference>
<dbReference type="PANTHER" id="PTHR33375">
    <property type="entry name" value="CHROMOSOME-PARTITIONING PROTEIN PARB-RELATED"/>
    <property type="match status" value="1"/>
</dbReference>
<evidence type="ECO:0000259" key="5">
    <source>
        <dbReference type="PROSITE" id="PS50943"/>
    </source>
</evidence>
<dbReference type="FunFam" id="1.10.10.2830:FF:000001">
    <property type="entry name" value="Chromosome partitioning protein ParB"/>
    <property type="match status" value="1"/>
</dbReference>
<dbReference type="Pfam" id="PF23552">
    <property type="entry name" value="ParB_C"/>
    <property type="match status" value="1"/>
</dbReference>
<sequence>MTAKKKPALGKGLSALLKDPSSDVSSAQDERAPEVVGHIAEIDIDSIEVNPFQPRTHFDKEALEDLSNSISELGIVQPITVRKVGFNEYQLISGERRFRASKLAGLKAIPAYIRLADDQAMLEMALVENIQRQDLDAIEIALSYKRLIEECNLTQEQMSDRVGKKRSTVTNYLRLLKLQPLIQAGIRDRMLSMGHARALVNIEDETEQLKIYRDIIAEDLSVRQVEERVRQMKDPKPESKPVQDELPPAIRDIRSQLAGYFDSNVEVKRNAKGKGSLVIKFDSDRDLERILELINR</sequence>
<evidence type="ECO:0000313" key="6">
    <source>
        <dbReference type="EMBL" id="KAB2817554.1"/>
    </source>
</evidence>
<keyword evidence="2" id="KW-0159">Chromosome partition</keyword>
<dbReference type="Gene3D" id="1.10.10.2830">
    <property type="match status" value="1"/>
</dbReference>
<dbReference type="SUPFAM" id="SSF110849">
    <property type="entry name" value="ParB/Sulfiredoxin"/>
    <property type="match status" value="1"/>
</dbReference>
<dbReference type="CDD" id="cd16393">
    <property type="entry name" value="SPO0J_N"/>
    <property type="match status" value="1"/>
</dbReference>
<evidence type="ECO:0000313" key="7">
    <source>
        <dbReference type="Proteomes" id="UP000484164"/>
    </source>
</evidence>
<proteinExistence type="inferred from homology"/>
<dbReference type="PANTHER" id="PTHR33375:SF1">
    <property type="entry name" value="CHROMOSOME-PARTITIONING PROTEIN PARB-RELATED"/>
    <property type="match status" value="1"/>
</dbReference>
<dbReference type="Proteomes" id="UP000484164">
    <property type="component" value="Unassembled WGS sequence"/>
</dbReference>
<dbReference type="SMART" id="SM00470">
    <property type="entry name" value="ParB"/>
    <property type="match status" value="1"/>
</dbReference>
<dbReference type="GO" id="GO:0007059">
    <property type="term" value="P:chromosome segregation"/>
    <property type="evidence" value="ECO:0007669"/>
    <property type="project" value="UniProtKB-KW"/>
</dbReference>
<gene>
    <name evidence="6" type="ORF">F8C82_03910</name>
</gene>
<dbReference type="Gene3D" id="3.90.1530.30">
    <property type="match status" value="1"/>
</dbReference>
<comment type="similarity">
    <text evidence="1">Belongs to the ParB family.</text>
</comment>
<dbReference type="FunFam" id="3.90.1530.30:FF:000001">
    <property type="entry name" value="Chromosome partitioning protein ParB"/>
    <property type="match status" value="1"/>
</dbReference>
<dbReference type="InterPro" id="IPR041468">
    <property type="entry name" value="HTH_ParB/Spo0J"/>
</dbReference>
<dbReference type="NCBIfam" id="TIGR00180">
    <property type="entry name" value="parB_part"/>
    <property type="match status" value="1"/>
</dbReference>
<dbReference type="CDD" id="cd00093">
    <property type="entry name" value="HTH_XRE"/>
    <property type="match status" value="1"/>
</dbReference>
<feature type="domain" description="HTH cro/C1-type" evidence="5">
    <location>
        <begin position="145"/>
        <end position="174"/>
    </location>
</feature>